<protein>
    <recommendedName>
        <fullName evidence="3">beta-N-acetylhexosaminidase</fullName>
        <ecNumber evidence="3">3.2.1.52</ecNumber>
    </recommendedName>
</protein>
<evidence type="ECO:0000259" key="10">
    <source>
        <dbReference type="Pfam" id="PF14845"/>
    </source>
</evidence>
<evidence type="ECO:0000256" key="3">
    <source>
        <dbReference type="ARBA" id="ARBA00012663"/>
    </source>
</evidence>
<dbReference type="InterPro" id="IPR015883">
    <property type="entry name" value="Glyco_hydro_20_cat"/>
</dbReference>
<comment type="catalytic activity">
    <reaction evidence="1">
        <text>Hydrolysis of terminal non-reducing N-acetyl-D-hexosamine residues in N-acetyl-beta-D-hexosaminides.</text>
        <dbReference type="EC" id="3.2.1.52"/>
    </reaction>
</comment>
<dbReference type="GO" id="GO:0005975">
    <property type="term" value="P:carbohydrate metabolic process"/>
    <property type="evidence" value="ECO:0007669"/>
    <property type="project" value="InterPro"/>
</dbReference>
<keyword evidence="4" id="KW-0732">Signal</keyword>
<dbReference type="AlphaFoldDB" id="A0A6N2KJH2"/>
<feature type="active site" description="Proton donor" evidence="8">
    <location>
        <position position="717"/>
    </location>
</feature>
<evidence type="ECO:0000259" key="9">
    <source>
        <dbReference type="Pfam" id="PF00728"/>
    </source>
</evidence>
<dbReference type="PANTHER" id="PTHR22600:SF26">
    <property type="entry name" value="BETA-N-ACETYLHEXOSAMINIDASE"/>
    <property type="match status" value="1"/>
</dbReference>
<dbReference type="GO" id="GO:0004563">
    <property type="term" value="F:beta-N-acetylhexosaminidase activity"/>
    <property type="evidence" value="ECO:0007669"/>
    <property type="project" value="UniProtKB-EC"/>
</dbReference>
<dbReference type="CDD" id="cd06562">
    <property type="entry name" value="GH20_HexA_HexB-like"/>
    <property type="match status" value="1"/>
</dbReference>
<dbReference type="InterPro" id="IPR025705">
    <property type="entry name" value="Beta_hexosaminidase_sua/sub"/>
</dbReference>
<evidence type="ECO:0000256" key="1">
    <source>
        <dbReference type="ARBA" id="ARBA00001231"/>
    </source>
</evidence>
<evidence type="ECO:0000256" key="8">
    <source>
        <dbReference type="PIRSR" id="PIRSR625705-1"/>
    </source>
</evidence>
<reference evidence="11" key="1">
    <citation type="submission" date="2019-03" db="EMBL/GenBank/DDBJ databases">
        <authorList>
            <person name="Mank J."/>
            <person name="Almeida P."/>
        </authorList>
    </citation>
    <scope>NUCLEOTIDE SEQUENCE</scope>
    <source>
        <strain evidence="11">78183</strain>
    </source>
</reference>
<keyword evidence="5" id="KW-0378">Hydrolase</keyword>
<evidence type="ECO:0000256" key="2">
    <source>
        <dbReference type="ARBA" id="ARBA00006285"/>
    </source>
</evidence>
<dbReference type="Pfam" id="PF14845">
    <property type="entry name" value="Glycohydro_20b2"/>
    <property type="match status" value="1"/>
</dbReference>
<keyword evidence="6" id="KW-0325">Glycoprotein</keyword>
<dbReference type="EMBL" id="CAADRP010000447">
    <property type="protein sequence ID" value="VFU28707.1"/>
    <property type="molecule type" value="Genomic_DNA"/>
</dbReference>
<dbReference type="InterPro" id="IPR029019">
    <property type="entry name" value="HEX_eukaryotic_N"/>
</dbReference>
<dbReference type="SUPFAM" id="SSF55545">
    <property type="entry name" value="beta-N-acetylhexosaminidase-like domain"/>
    <property type="match status" value="1"/>
</dbReference>
<dbReference type="PRINTS" id="PR00738">
    <property type="entry name" value="GLHYDRLASE20"/>
</dbReference>
<name>A0A6N2KJH2_SALVM</name>
<evidence type="ECO:0000313" key="11">
    <source>
        <dbReference type="EMBL" id="VFU28707.1"/>
    </source>
</evidence>
<evidence type="ECO:0000256" key="5">
    <source>
        <dbReference type="ARBA" id="ARBA00022801"/>
    </source>
</evidence>
<proteinExistence type="inferred from homology"/>
<evidence type="ECO:0000256" key="4">
    <source>
        <dbReference type="ARBA" id="ARBA00022729"/>
    </source>
</evidence>
<dbReference type="SUPFAM" id="SSF51445">
    <property type="entry name" value="(Trans)glycosidases"/>
    <property type="match status" value="2"/>
</dbReference>
<accession>A0A6N2KJH2</accession>
<dbReference type="Pfam" id="PF00728">
    <property type="entry name" value="Glyco_hydro_20"/>
    <property type="match status" value="2"/>
</dbReference>
<feature type="domain" description="Glycoside hydrolase family 20 catalytic" evidence="9">
    <location>
        <begin position="1"/>
        <end position="332"/>
    </location>
</feature>
<dbReference type="EC" id="3.2.1.52" evidence="3"/>
<gene>
    <name evidence="11" type="ORF">SVIM_LOCUS97199</name>
</gene>
<dbReference type="PANTHER" id="PTHR22600">
    <property type="entry name" value="BETA-HEXOSAMINIDASE"/>
    <property type="match status" value="1"/>
</dbReference>
<feature type="domain" description="Glycoside hydrolase family 20 catalytic" evidence="9">
    <location>
        <begin position="551"/>
        <end position="908"/>
    </location>
</feature>
<evidence type="ECO:0000256" key="7">
    <source>
        <dbReference type="ARBA" id="ARBA00023295"/>
    </source>
</evidence>
<feature type="domain" description="Beta-hexosaminidase eukaryotic type N-terminal" evidence="10">
    <location>
        <begin position="413"/>
        <end position="530"/>
    </location>
</feature>
<dbReference type="InterPro" id="IPR029018">
    <property type="entry name" value="Hex-like_dom2"/>
</dbReference>
<dbReference type="FunFam" id="3.20.20.80:FF:000063">
    <property type="entry name" value="Beta-hexosaminidase"/>
    <property type="match status" value="2"/>
</dbReference>
<organism evidence="11">
    <name type="scientific">Salix viminalis</name>
    <name type="common">Common osier</name>
    <name type="synonym">Basket willow</name>
    <dbReference type="NCBI Taxonomy" id="40686"/>
    <lineage>
        <taxon>Eukaryota</taxon>
        <taxon>Viridiplantae</taxon>
        <taxon>Streptophyta</taxon>
        <taxon>Embryophyta</taxon>
        <taxon>Tracheophyta</taxon>
        <taxon>Spermatophyta</taxon>
        <taxon>Magnoliopsida</taxon>
        <taxon>eudicotyledons</taxon>
        <taxon>Gunneridae</taxon>
        <taxon>Pentapetalae</taxon>
        <taxon>rosids</taxon>
        <taxon>fabids</taxon>
        <taxon>Malpighiales</taxon>
        <taxon>Salicaceae</taxon>
        <taxon>Saliceae</taxon>
        <taxon>Salix</taxon>
    </lineage>
</organism>
<evidence type="ECO:0000256" key="6">
    <source>
        <dbReference type="ARBA" id="ARBA00023180"/>
    </source>
</evidence>
<dbReference type="GO" id="GO:0030203">
    <property type="term" value="P:glycosaminoglycan metabolic process"/>
    <property type="evidence" value="ECO:0007669"/>
    <property type="project" value="TreeGrafter"/>
</dbReference>
<dbReference type="InterPro" id="IPR017853">
    <property type="entry name" value="GH"/>
</dbReference>
<sequence>MSANKLNVFHWHITDSHSFPLMLPSEPDLAAKGSYGSEMLYSPADVATIVRFGLEHGVRVLPEIDSPAHTGSWAVAYPDIVTCANMFWWPVESEWADRLASEPGTGQLNPLNPNTYQVLKNVIGDTVALFPEPFYHAGGDEIIPGCWKADPAIQSFLSENGTLSQLLEKFVNSTFPYIVSLNRTVVYWEDILLDADVKVDPSFLPPEHTILQTWNNGPNNTKLIVSSGYRAIVSSSEFYYLDCGHGGFVGNDSQYDPPPTSGGGGNGGSWCGPFKTWQTIYNYDIAYGLTPEETKLVLGGEVALWSEQADPTVLDVRIWPRASAMAETLWSGNRDESGKKRYAEAMDRLHEWRHRMVNKGIRAEPLQPLWCIKNPGMCNTNLSDRRKNSQESDYFLHRSNLAIRMAATSAQWVWPKPRTLSWPSPLATILSPHFTISSPSHHHLSPAVNRYRLQILTEFHRPLVPPRVNLSNSSPPLQTLIIVVKDLAAPLQHSVDESYTLVIPTASSTANLTAETVWGAMRGLETFSQLVWGSKPLLVPVGLHVWDSPLFEHRGVLLDTSRNYYPVDDILRTIKTMSANKLNVFHWHITDSHSFPLMLPSEPDLAAKGSYGNEMLYSPADVATIVRFGLEHGVRVLPEIDSPAHTGSWAEAYPDIVSCANMFWWPAESEWADRLASEPGTGQLNPLNPNTYHVLKNVIGDVVALFPESFYHAGGDEIIPGCWKADPAIQSFLSENGTLSQLLEKFVNSTLPYIVSLNRTVVYWEDILLDADVKVDPSFLPPEKTILQTWNNGPNNTKLIVSSGYRAIVSSSEFYYLDCGHGGFVGNDSQYDPPPTSGNSGNGGSWCEPFKTWQTIYNYDIAYGLTPAETKLVLGGEVALWSEQADPAVLDMRIWPRASAMAETLWSGNRDESGKKRYAEAMDRLNEWRHRMVNKGIRAEPLQPLWCIKNPGMCNTAHPFD</sequence>
<keyword evidence="7" id="KW-0326">Glycosidase</keyword>
<dbReference type="Gene3D" id="3.30.379.10">
    <property type="entry name" value="Chitobiase/beta-hexosaminidase domain 2-like"/>
    <property type="match status" value="1"/>
</dbReference>
<dbReference type="Gene3D" id="3.20.20.80">
    <property type="entry name" value="Glycosidases"/>
    <property type="match status" value="2"/>
</dbReference>
<comment type="similarity">
    <text evidence="2">Belongs to the glycosyl hydrolase 20 family.</text>
</comment>
<dbReference type="GO" id="GO:0016020">
    <property type="term" value="C:membrane"/>
    <property type="evidence" value="ECO:0007669"/>
    <property type="project" value="TreeGrafter"/>
</dbReference>